<dbReference type="EMBL" id="KK784963">
    <property type="protein sequence ID" value="KDO57322.1"/>
    <property type="molecule type" value="Genomic_DNA"/>
</dbReference>
<dbReference type="NCBIfam" id="TIGR01557">
    <property type="entry name" value="myb_SHAQKYF"/>
    <property type="match status" value="1"/>
</dbReference>
<dbReference type="SUPFAM" id="SSF46689">
    <property type="entry name" value="Homeodomain-like"/>
    <property type="match status" value="1"/>
</dbReference>
<sequence>MAVQDECGGNHSNSVFSAGNGIESSSGLHTVTGLEVKDQFSCGNDFAPKPRKPYTITKQRERWTEEEHKKFLEALKLFGRAWRKIEEHVGTKTAVQIRSHAQKFFSKVVRESNGCSTSPVEPVEIPPPRPKRKPMHPYPRKLAHPPVKESLNPELSRTSLSPILSVSERENQSPTSVLFAIGSDAFGSSDSNSPNGSLSPVSSAVPEQLGGLTLSHPSSSPEERGSPSSDPVTPGSVTDEQSPKCVLKMGLSPQRFDKEVSDGLVNYLNHFLPRLLRVNLCSYCRWRLCIPNHCLRTQNMHGDVPCHMEGLGLSVVCNRQMMTQIWWILVLVLIFHGGISLMVCHMLSLQIIS</sequence>
<dbReference type="Pfam" id="PF00249">
    <property type="entry name" value="Myb_DNA-binding"/>
    <property type="match status" value="1"/>
</dbReference>
<keyword evidence="5" id="KW-0539">Nucleus</keyword>
<feature type="compositionally biased region" description="Polar residues" evidence="6">
    <location>
        <begin position="10"/>
        <end position="20"/>
    </location>
</feature>
<dbReference type="AlphaFoldDB" id="A0A067F1F2"/>
<evidence type="ECO:0000259" key="10">
    <source>
        <dbReference type="PROSITE" id="PS51294"/>
    </source>
</evidence>
<dbReference type="InterPro" id="IPR017930">
    <property type="entry name" value="Myb_dom"/>
</dbReference>
<feature type="domain" description="HTH myb-type" evidence="10">
    <location>
        <begin position="55"/>
        <end position="109"/>
    </location>
</feature>
<dbReference type="CDD" id="cd00167">
    <property type="entry name" value="SANT"/>
    <property type="match status" value="1"/>
</dbReference>
<dbReference type="InterPro" id="IPR017884">
    <property type="entry name" value="SANT_dom"/>
</dbReference>
<feature type="region of interest" description="Disordered" evidence="6">
    <location>
        <begin position="113"/>
        <end position="155"/>
    </location>
</feature>
<accession>A0A067F1F2</accession>
<evidence type="ECO:0000256" key="1">
    <source>
        <dbReference type="ARBA" id="ARBA00004123"/>
    </source>
</evidence>
<dbReference type="Proteomes" id="UP000027120">
    <property type="component" value="Unassembled WGS sequence"/>
</dbReference>
<feature type="compositionally biased region" description="Basic residues" evidence="6">
    <location>
        <begin position="129"/>
        <end position="143"/>
    </location>
</feature>
<dbReference type="GO" id="GO:0005634">
    <property type="term" value="C:nucleus"/>
    <property type="evidence" value="ECO:0007669"/>
    <property type="project" value="UniProtKB-SubCell"/>
</dbReference>
<gene>
    <name evidence="11" type="ORF">CISIN_1g0126251mg</name>
</gene>
<keyword evidence="2" id="KW-0805">Transcription regulation</keyword>
<dbReference type="PaxDb" id="2711-XP_006481961.1"/>
<feature type="transmembrane region" description="Helical" evidence="7">
    <location>
        <begin position="325"/>
        <end position="347"/>
    </location>
</feature>
<dbReference type="InterPro" id="IPR006447">
    <property type="entry name" value="Myb_dom_plants"/>
</dbReference>
<proteinExistence type="predicted"/>
<feature type="compositionally biased region" description="Low complexity" evidence="6">
    <location>
        <begin position="215"/>
        <end position="231"/>
    </location>
</feature>
<keyword evidence="3" id="KW-0238">DNA-binding</keyword>
<name>A0A067F1F2_CITSI</name>
<evidence type="ECO:0000313" key="12">
    <source>
        <dbReference type="Proteomes" id="UP000027120"/>
    </source>
</evidence>
<dbReference type="GO" id="GO:0010468">
    <property type="term" value="P:regulation of gene expression"/>
    <property type="evidence" value="ECO:0007669"/>
    <property type="project" value="UniProtKB-ARBA"/>
</dbReference>
<dbReference type="InterPro" id="IPR001005">
    <property type="entry name" value="SANT/Myb"/>
</dbReference>
<evidence type="ECO:0000256" key="6">
    <source>
        <dbReference type="SAM" id="MobiDB-lite"/>
    </source>
</evidence>
<evidence type="ECO:0000313" key="11">
    <source>
        <dbReference type="EMBL" id="KDO57322.1"/>
    </source>
</evidence>
<feature type="region of interest" description="Disordered" evidence="6">
    <location>
        <begin position="1"/>
        <end position="20"/>
    </location>
</feature>
<organism evidence="11 12">
    <name type="scientific">Citrus sinensis</name>
    <name type="common">Sweet orange</name>
    <name type="synonym">Citrus aurantium var. sinensis</name>
    <dbReference type="NCBI Taxonomy" id="2711"/>
    <lineage>
        <taxon>Eukaryota</taxon>
        <taxon>Viridiplantae</taxon>
        <taxon>Streptophyta</taxon>
        <taxon>Embryophyta</taxon>
        <taxon>Tracheophyta</taxon>
        <taxon>Spermatophyta</taxon>
        <taxon>Magnoliopsida</taxon>
        <taxon>eudicotyledons</taxon>
        <taxon>Gunneridae</taxon>
        <taxon>Pentapetalae</taxon>
        <taxon>rosids</taxon>
        <taxon>malvids</taxon>
        <taxon>Sapindales</taxon>
        <taxon>Rutaceae</taxon>
        <taxon>Aurantioideae</taxon>
        <taxon>Citrus</taxon>
    </lineage>
</organism>
<dbReference type="PROSITE" id="PS51294">
    <property type="entry name" value="HTH_MYB"/>
    <property type="match status" value="1"/>
</dbReference>
<evidence type="ECO:0000256" key="4">
    <source>
        <dbReference type="ARBA" id="ARBA00023163"/>
    </source>
</evidence>
<feature type="region of interest" description="Disordered" evidence="6">
    <location>
        <begin position="42"/>
        <end position="62"/>
    </location>
</feature>
<dbReference type="InterPro" id="IPR009057">
    <property type="entry name" value="Homeodomain-like_sf"/>
</dbReference>
<keyword evidence="7" id="KW-0472">Membrane</keyword>
<evidence type="ECO:0000256" key="5">
    <source>
        <dbReference type="ARBA" id="ARBA00023242"/>
    </source>
</evidence>
<comment type="subcellular location">
    <subcellularLocation>
        <location evidence="1">Nucleus</location>
    </subcellularLocation>
</comment>
<evidence type="ECO:0000256" key="7">
    <source>
        <dbReference type="SAM" id="Phobius"/>
    </source>
</evidence>
<feature type="domain" description="Myb-like" evidence="8">
    <location>
        <begin position="55"/>
        <end position="105"/>
    </location>
</feature>
<feature type="compositionally biased region" description="Low complexity" evidence="6">
    <location>
        <begin position="189"/>
        <end position="200"/>
    </location>
</feature>
<feature type="non-terminal residue" evidence="11">
    <location>
        <position position="353"/>
    </location>
</feature>
<evidence type="ECO:0000256" key="2">
    <source>
        <dbReference type="ARBA" id="ARBA00023015"/>
    </source>
</evidence>
<dbReference type="FunFam" id="1.10.10.60:FF:000023">
    <property type="entry name" value="protein REVEILLE 6 isoform X1"/>
    <property type="match status" value="1"/>
</dbReference>
<dbReference type="eggNOG" id="KOG0724">
    <property type="taxonomic scope" value="Eukaryota"/>
</dbReference>
<protein>
    <submittedName>
        <fullName evidence="11">Uncharacterized protein</fullName>
    </submittedName>
</protein>
<evidence type="ECO:0000259" key="9">
    <source>
        <dbReference type="PROSITE" id="PS51293"/>
    </source>
</evidence>
<evidence type="ECO:0000259" key="8">
    <source>
        <dbReference type="PROSITE" id="PS50090"/>
    </source>
</evidence>
<dbReference type="PROSITE" id="PS51293">
    <property type="entry name" value="SANT"/>
    <property type="match status" value="1"/>
</dbReference>
<dbReference type="PANTHER" id="PTHR12802">
    <property type="entry name" value="SWI/SNF COMPLEX-RELATED"/>
    <property type="match status" value="1"/>
</dbReference>
<dbReference type="GO" id="GO:0003677">
    <property type="term" value="F:DNA binding"/>
    <property type="evidence" value="ECO:0007669"/>
    <property type="project" value="UniProtKB-KW"/>
</dbReference>
<dbReference type="SMART" id="SM00717">
    <property type="entry name" value="SANT"/>
    <property type="match status" value="1"/>
</dbReference>
<keyword evidence="7" id="KW-0812">Transmembrane</keyword>
<keyword evidence="7" id="KW-1133">Transmembrane helix</keyword>
<evidence type="ECO:0000256" key="3">
    <source>
        <dbReference type="ARBA" id="ARBA00023125"/>
    </source>
</evidence>
<feature type="region of interest" description="Disordered" evidence="6">
    <location>
        <begin position="189"/>
        <end position="243"/>
    </location>
</feature>
<dbReference type="Gene3D" id="1.10.10.60">
    <property type="entry name" value="Homeodomain-like"/>
    <property type="match status" value="1"/>
</dbReference>
<dbReference type="PROSITE" id="PS50090">
    <property type="entry name" value="MYB_LIKE"/>
    <property type="match status" value="1"/>
</dbReference>
<keyword evidence="12" id="KW-1185">Reference proteome</keyword>
<dbReference type="PANTHER" id="PTHR12802:SF174">
    <property type="entry name" value="LATE ELONGATED HYPOCOTYL-LIKE PROTEIN"/>
    <property type="match status" value="1"/>
</dbReference>
<reference evidence="11 12" key="1">
    <citation type="submission" date="2014-04" db="EMBL/GenBank/DDBJ databases">
        <authorList>
            <consortium name="International Citrus Genome Consortium"/>
            <person name="Gmitter F."/>
            <person name="Chen C."/>
            <person name="Farmerie W."/>
            <person name="Harkins T."/>
            <person name="Desany B."/>
            <person name="Mohiuddin M."/>
            <person name="Kodira C."/>
            <person name="Borodovsky M."/>
            <person name="Lomsadze A."/>
            <person name="Burns P."/>
            <person name="Jenkins J."/>
            <person name="Prochnik S."/>
            <person name="Shu S."/>
            <person name="Chapman J."/>
            <person name="Pitluck S."/>
            <person name="Schmutz J."/>
            <person name="Rokhsar D."/>
        </authorList>
    </citation>
    <scope>NUCLEOTIDE SEQUENCE</scope>
</reference>
<keyword evidence="4" id="KW-0804">Transcription</keyword>
<dbReference type="STRING" id="2711.A0A067F1F2"/>
<feature type="domain" description="SANT" evidence="9">
    <location>
        <begin position="58"/>
        <end position="109"/>
    </location>
</feature>